<proteinExistence type="predicted"/>
<dbReference type="EMBL" id="CP113520">
    <property type="protein sequence ID" value="WAJ26939.1"/>
    <property type="molecule type" value="Genomic_DNA"/>
</dbReference>
<keyword evidence="2" id="KW-1185">Reference proteome</keyword>
<organism evidence="1 2">
    <name type="scientific">Antarcticirhabdus aurantiaca</name>
    <dbReference type="NCBI Taxonomy" id="2606717"/>
    <lineage>
        <taxon>Bacteria</taxon>
        <taxon>Pseudomonadati</taxon>
        <taxon>Pseudomonadota</taxon>
        <taxon>Alphaproteobacteria</taxon>
        <taxon>Hyphomicrobiales</taxon>
        <taxon>Aurantimonadaceae</taxon>
        <taxon>Antarcticirhabdus</taxon>
    </lineage>
</organism>
<name>A0ACD4NJE2_9HYPH</name>
<protein>
    <submittedName>
        <fullName evidence="1">DUF2283 domain-containing protein</fullName>
    </submittedName>
</protein>
<accession>A0ACD4NJE2</accession>
<reference evidence="1" key="1">
    <citation type="submission" date="2022-11" db="EMBL/GenBank/DDBJ databases">
        <title>beta-Carotene-producing bacterium, Jeongeuplla avenae sp. nov., alleviates the salt stress of Arabidopsis seedlings.</title>
        <authorList>
            <person name="Jiang L."/>
            <person name="Lee J."/>
        </authorList>
    </citation>
    <scope>NUCLEOTIDE SEQUENCE</scope>
    <source>
        <strain evidence="1">DY_R2A_6</strain>
    </source>
</reference>
<evidence type="ECO:0000313" key="2">
    <source>
        <dbReference type="Proteomes" id="UP001163223"/>
    </source>
</evidence>
<gene>
    <name evidence="1" type="ORF">OXU80_19015</name>
</gene>
<evidence type="ECO:0000313" key="1">
    <source>
        <dbReference type="EMBL" id="WAJ26939.1"/>
    </source>
</evidence>
<dbReference type="Proteomes" id="UP001163223">
    <property type="component" value="Chromosome"/>
</dbReference>
<sequence>MSDITYDLEADAAYVRLADGRVASTEEASPFLYDLDVDGLILGIEVLGATRTLAPGPWRHARLPGSSRADTAE</sequence>